<comment type="catalytic activity">
    <reaction evidence="16">
        <text>(6R)-10-formyltetrahydrofolate + 5-amino-1-(5-phospho-beta-D-ribosyl)imidazole-4-carboxamide = 5-formamido-1-(5-phospho-D-ribosyl)imidazole-4-carboxamide + (6S)-5,6,7,8-tetrahydrofolate</text>
        <dbReference type="Rhea" id="RHEA:22192"/>
        <dbReference type="ChEBI" id="CHEBI:57453"/>
        <dbReference type="ChEBI" id="CHEBI:58467"/>
        <dbReference type="ChEBI" id="CHEBI:58475"/>
        <dbReference type="ChEBI" id="CHEBI:195366"/>
        <dbReference type="EC" id="2.1.2.3"/>
    </reaction>
    <physiologicalReaction direction="left-to-right" evidence="16">
        <dbReference type="Rhea" id="RHEA:22193"/>
    </physiologicalReaction>
</comment>
<dbReference type="Gene3D" id="3.40.50.1380">
    <property type="entry name" value="Methylglyoxal synthase-like domain"/>
    <property type="match status" value="1"/>
</dbReference>
<evidence type="ECO:0000313" key="20">
    <source>
        <dbReference type="Ensembl" id="ENSOKIP00005113604.1"/>
    </source>
</evidence>
<dbReference type="InterPro" id="IPR011607">
    <property type="entry name" value="MGS-like_dom"/>
</dbReference>
<keyword evidence="21" id="KW-1185">Reference proteome</keyword>
<dbReference type="UniPathway" id="UPA00074">
    <property type="reaction ID" value="UER00133"/>
</dbReference>
<dbReference type="InterPro" id="IPR024051">
    <property type="entry name" value="AICAR_Tfase_dup_dom_sf"/>
</dbReference>
<dbReference type="AlphaFoldDB" id="A0A8C7LB00"/>
<dbReference type="InterPro" id="IPR016193">
    <property type="entry name" value="Cytidine_deaminase-like"/>
</dbReference>
<keyword evidence="10" id="KW-0808">Transferase</keyword>
<dbReference type="Ensembl" id="ENSOKIT00005121556.1">
    <property type="protein sequence ID" value="ENSOKIP00005113604.1"/>
    <property type="gene ID" value="ENSOKIG00005049252.1"/>
</dbReference>
<dbReference type="Pfam" id="PF01808">
    <property type="entry name" value="AICARFT_IMPCHas"/>
    <property type="match status" value="1"/>
</dbReference>
<dbReference type="GO" id="GO:0005829">
    <property type="term" value="C:cytosol"/>
    <property type="evidence" value="ECO:0007669"/>
    <property type="project" value="UniProtKB-SubCell"/>
</dbReference>
<evidence type="ECO:0000256" key="14">
    <source>
        <dbReference type="ARBA" id="ARBA00032307"/>
    </source>
</evidence>
<dbReference type="SMART" id="SM00798">
    <property type="entry name" value="AICARFT_IMPCHas"/>
    <property type="match status" value="1"/>
</dbReference>
<proteinExistence type="inferred from homology"/>
<dbReference type="PROSITE" id="PS51855">
    <property type="entry name" value="MGS"/>
    <property type="match status" value="1"/>
</dbReference>
<dbReference type="InterPro" id="IPR024050">
    <property type="entry name" value="AICAR_Tfase_insert_dom_sf"/>
</dbReference>
<evidence type="ECO:0000256" key="5">
    <source>
        <dbReference type="ARBA" id="ARBA00007667"/>
    </source>
</evidence>
<keyword evidence="11" id="KW-0658">Purine biosynthesis</keyword>
<dbReference type="PANTHER" id="PTHR11692:SF0">
    <property type="entry name" value="BIFUNCTIONAL PURINE BIOSYNTHESIS PROTEIN ATIC"/>
    <property type="match status" value="1"/>
</dbReference>
<evidence type="ECO:0000256" key="12">
    <source>
        <dbReference type="ARBA" id="ARBA00022801"/>
    </source>
</evidence>
<evidence type="ECO:0000313" key="21">
    <source>
        <dbReference type="Proteomes" id="UP000694557"/>
    </source>
</evidence>
<organism evidence="20 21">
    <name type="scientific">Oncorhynchus kisutch</name>
    <name type="common">Coho salmon</name>
    <name type="synonym">Salmo kisutch</name>
    <dbReference type="NCBI Taxonomy" id="8019"/>
    <lineage>
        <taxon>Eukaryota</taxon>
        <taxon>Metazoa</taxon>
        <taxon>Chordata</taxon>
        <taxon>Craniata</taxon>
        <taxon>Vertebrata</taxon>
        <taxon>Euteleostomi</taxon>
        <taxon>Actinopterygii</taxon>
        <taxon>Neopterygii</taxon>
        <taxon>Teleostei</taxon>
        <taxon>Protacanthopterygii</taxon>
        <taxon>Salmoniformes</taxon>
        <taxon>Salmonidae</taxon>
        <taxon>Salmoninae</taxon>
        <taxon>Oncorhynchus</taxon>
    </lineage>
</organism>
<dbReference type="GeneTree" id="ENSGT00390000004553"/>
<comment type="catalytic activity">
    <reaction evidence="17">
        <text>IMP + H2O = 5-formamido-1-(5-phospho-D-ribosyl)imidazole-4-carboxamide</text>
        <dbReference type="Rhea" id="RHEA:18445"/>
        <dbReference type="ChEBI" id="CHEBI:15377"/>
        <dbReference type="ChEBI" id="CHEBI:58053"/>
        <dbReference type="ChEBI" id="CHEBI:58467"/>
        <dbReference type="EC" id="3.5.4.10"/>
    </reaction>
    <physiologicalReaction direction="right-to-left" evidence="17">
        <dbReference type="Rhea" id="RHEA:18447"/>
    </physiologicalReaction>
</comment>
<evidence type="ECO:0000256" key="15">
    <source>
        <dbReference type="ARBA" id="ARBA00046691"/>
    </source>
</evidence>
<evidence type="ECO:0000256" key="13">
    <source>
        <dbReference type="ARBA" id="ARBA00023268"/>
    </source>
</evidence>
<evidence type="ECO:0000256" key="18">
    <source>
        <dbReference type="ARBA" id="ARBA00053070"/>
    </source>
</evidence>
<comment type="pathway">
    <text evidence="3">Purine metabolism; IMP biosynthesis via de novo pathway; IMP from 5-formamido-1-(5-phospho-D-ribosyl)imidazole-4-carboxamide: step 1/1.</text>
</comment>
<evidence type="ECO:0000256" key="7">
    <source>
        <dbReference type="ARBA" id="ARBA00012712"/>
    </source>
</evidence>
<evidence type="ECO:0000256" key="10">
    <source>
        <dbReference type="ARBA" id="ARBA00022679"/>
    </source>
</evidence>
<evidence type="ECO:0000256" key="9">
    <source>
        <dbReference type="ARBA" id="ARBA00022490"/>
    </source>
</evidence>
<dbReference type="FunFam" id="3.40.140.20:FF:000003">
    <property type="entry name" value="Bifunctional purine biosynthesis protein"/>
    <property type="match status" value="1"/>
</dbReference>
<dbReference type="InterPro" id="IPR036914">
    <property type="entry name" value="MGS-like_dom_sf"/>
</dbReference>
<dbReference type="NCBIfam" id="NF005492">
    <property type="entry name" value="PRK07106.1"/>
    <property type="match status" value="1"/>
</dbReference>
<evidence type="ECO:0000256" key="2">
    <source>
        <dbReference type="ARBA" id="ARBA00004514"/>
    </source>
</evidence>
<dbReference type="FunFam" id="3.40.50.1380:FF:000003">
    <property type="entry name" value="Bifunctional purine biosynthesis protein"/>
    <property type="match status" value="1"/>
</dbReference>
<dbReference type="Gene3D" id="3.40.140.20">
    <property type="match status" value="2"/>
</dbReference>
<dbReference type="InterPro" id="IPR002695">
    <property type="entry name" value="PurH-like"/>
</dbReference>
<evidence type="ECO:0000256" key="1">
    <source>
        <dbReference type="ARBA" id="ARBA00000945"/>
    </source>
</evidence>
<dbReference type="CDD" id="cd01421">
    <property type="entry name" value="IMPCH"/>
    <property type="match status" value="1"/>
</dbReference>
<reference evidence="20" key="1">
    <citation type="submission" date="2025-08" db="UniProtKB">
        <authorList>
            <consortium name="Ensembl"/>
        </authorList>
    </citation>
    <scope>IDENTIFICATION</scope>
</reference>
<keyword evidence="12" id="KW-0378">Hydrolase</keyword>
<dbReference type="GO" id="GO:0003937">
    <property type="term" value="F:IMP cyclohydrolase activity"/>
    <property type="evidence" value="ECO:0007669"/>
    <property type="project" value="UniProtKB-EC"/>
</dbReference>
<comment type="similarity">
    <text evidence="5">Belongs to the PurH family.</text>
</comment>
<dbReference type="PANTHER" id="PTHR11692">
    <property type="entry name" value="BIFUNCTIONAL PURINE BIOSYNTHESIS PROTEIN PURH"/>
    <property type="match status" value="1"/>
</dbReference>
<evidence type="ECO:0000259" key="19">
    <source>
        <dbReference type="PROSITE" id="PS51855"/>
    </source>
</evidence>
<keyword evidence="13" id="KW-0511">Multifunctional enzyme</keyword>
<reference evidence="20" key="2">
    <citation type="submission" date="2025-09" db="UniProtKB">
        <authorList>
            <consortium name="Ensembl"/>
        </authorList>
    </citation>
    <scope>IDENTIFICATION</scope>
</reference>
<dbReference type="HAMAP" id="MF_00139">
    <property type="entry name" value="PurH"/>
    <property type="match status" value="1"/>
</dbReference>
<keyword evidence="9" id="KW-0963">Cytoplasm</keyword>
<evidence type="ECO:0000256" key="17">
    <source>
        <dbReference type="ARBA" id="ARBA00048341"/>
    </source>
</evidence>
<dbReference type="SUPFAM" id="SSF53927">
    <property type="entry name" value="Cytidine deaminase-like"/>
    <property type="match status" value="1"/>
</dbReference>
<comment type="function">
    <text evidence="18">Bifunctional enzyme that catalyzes the last two steps of purine biosynthesis. Acts as a transformylase that incorporates a formyl group to the AMP analog AICAR (5-amino-1-(5-phospho-beta-D-ribosyl)imidazole-4-carboxamide) to produce the intermediate formyl-AICAR (FAICAR). Can use both 10-formyldihydrofolate and 10-formyltetrahydrofolate as the formyl donor in this reaction. Also catalyzes the cyclization of FAICAR to inosine monophosphate (IMP). Promotes insulin receptor/INSR autophosphorylation and is involved in INSR internalization.</text>
</comment>
<dbReference type="Gene3D" id="1.10.287.440">
    <property type="match status" value="1"/>
</dbReference>
<evidence type="ECO:0000256" key="11">
    <source>
        <dbReference type="ARBA" id="ARBA00022755"/>
    </source>
</evidence>
<dbReference type="GO" id="GO:0004643">
    <property type="term" value="F:phosphoribosylaminoimidazolecarboxamide formyltransferase activity"/>
    <property type="evidence" value="ECO:0007669"/>
    <property type="project" value="UniProtKB-EC"/>
</dbReference>
<name>A0A8C7LB00_ONCKI</name>
<dbReference type="GO" id="GO:0006189">
    <property type="term" value="P:'de novo' IMP biosynthetic process"/>
    <property type="evidence" value="ECO:0007669"/>
    <property type="project" value="UniProtKB-UniPathway"/>
</dbReference>
<dbReference type="PIRSF" id="PIRSF000414">
    <property type="entry name" value="AICARFT_IMPCHas"/>
    <property type="match status" value="1"/>
</dbReference>
<evidence type="ECO:0000256" key="4">
    <source>
        <dbReference type="ARBA" id="ARBA00004954"/>
    </source>
</evidence>
<evidence type="ECO:0000256" key="8">
    <source>
        <dbReference type="ARBA" id="ARBA00017905"/>
    </source>
</evidence>
<dbReference type="FunFam" id="1.10.287.440:FF:000001">
    <property type="entry name" value="Bifunctional purine biosynthesis protein PURH"/>
    <property type="match status" value="1"/>
</dbReference>
<dbReference type="EC" id="3.5.4.10" evidence="7"/>
<comment type="pathway">
    <text evidence="4">Purine metabolism; IMP biosynthesis via de novo pathway; 5-formamido-1-(5-phospho-D-ribosyl)imidazole-4-carboxamide from 5-amino-1-(5-phospho-D-ribosyl)imidazole-4-carboxamide (10-formyl THF route): step 1/1.</text>
</comment>
<dbReference type="Proteomes" id="UP000694557">
    <property type="component" value="Unassembled WGS sequence"/>
</dbReference>
<evidence type="ECO:0000256" key="6">
    <source>
        <dbReference type="ARBA" id="ARBA00012253"/>
    </source>
</evidence>
<comment type="catalytic activity">
    <reaction evidence="1">
        <text>10-formyldihydrofolate + 5-amino-1-(5-phospho-beta-D-ribosyl)imidazole-4-carboxamide = 5-formamido-1-(5-phospho-D-ribosyl)imidazole-4-carboxamide + 7,8-dihydrofolate</text>
        <dbReference type="Rhea" id="RHEA:59144"/>
        <dbReference type="ChEBI" id="CHEBI:57451"/>
        <dbReference type="ChEBI" id="CHEBI:57452"/>
        <dbReference type="ChEBI" id="CHEBI:58467"/>
        <dbReference type="ChEBI" id="CHEBI:58475"/>
    </reaction>
    <physiologicalReaction direction="left-to-right" evidence="1">
        <dbReference type="Rhea" id="RHEA:59145"/>
    </physiologicalReaction>
</comment>
<sequence length="588" mass="63742">LATGALLSVSDKSGLLDFAKRLVNVGLSLVASGGTAKTLRDAGLAVRDVSELTGHPEMLGGRVKTLHPAVHGGILARHTPSDKADMEKLGYSLVRVVVCNLYPFVKTISNTNVTVEDAVEQIDIGGVTLLRAAAKNHARVTIVCDPADYQLVAVEMEGSEGKDTTLDTRKTLALKAFTHTAQYDEAIADYFRGQYSRGVSQLPLRYGMNPHQAPAQLYTLRPTLPLTVVNGSPGFINLCDALNAWQLVRELKSALGMPSATSFKHVSPAGAAVGVPLSDEEAKVCMVNDMLKNLTPLATAYARARGSDRMSSFGDFIALSDVCDVPTAKIISREVSDGIIAPGYEEEALRILSKKKNGNYCVLQMDPAYEPDEPEVRVLFGLHLKQKRNGAVIDKDLFSNVVSKGLSVEALRDLIVASITVKYTQSNSVCYAKDGQVIGIGAGQQSRIHCTRLAGDKADNWWLRHHPRVLGMRFRSGVKRAEMANAIDQYVSGTIGEGPDLAVWKAMYEEVPDPLDETEKRNWLSSLQAVALSSDAFFPFRDNVDRAKRSGVEYIAAPAGSTADEVVINACNEQGITLVHTNLRLFHH</sequence>
<protein>
    <recommendedName>
        <fullName evidence="8">Bifunctional purine biosynthesis protein ATIC</fullName>
        <ecNumber evidence="6">2.1.2.3</ecNumber>
        <ecNumber evidence="7">3.5.4.10</ecNumber>
    </recommendedName>
    <alternativeName>
        <fullName evidence="14">AICAR transformylase/inosine monophosphate cyclohydrolase</fullName>
    </alternativeName>
</protein>
<dbReference type="NCBIfam" id="TIGR00355">
    <property type="entry name" value="purH"/>
    <property type="match status" value="1"/>
</dbReference>
<feature type="domain" description="MGS-like" evidence="19">
    <location>
        <begin position="1"/>
        <end position="144"/>
    </location>
</feature>
<evidence type="ECO:0000256" key="3">
    <source>
        <dbReference type="ARBA" id="ARBA00004844"/>
    </source>
</evidence>
<comment type="subcellular location">
    <subcellularLocation>
        <location evidence="2">Cytoplasm</location>
        <location evidence="2">Cytosol</location>
    </subcellularLocation>
</comment>
<dbReference type="Pfam" id="PF02142">
    <property type="entry name" value="MGS"/>
    <property type="match status" value="1"/>
</dbReference>
<gene>
    <name evidence="20" type="primary">ATIC</name>
    <name evidence="20" type="synonym">LOC109887278</name>
</gene>
<dbReference type="SMART" id="SM00851">
    <property type="entry name" value="MGS"/>
    <property type="match status" value="1"/>
</dbReference>
<accession>A0A8C7LB00</accession>
<comment type="subunit">
    <text evidence="15">Homodimer. Associates with internalized INSR complexes on Golgi/endosomal membranes. Interacts with INSR; ATIC together with PRKAA2/AMPK2 and HACD3/PTPLAD1 is proposed to be part of a signaling network regulating INSR autophosphorylation and endocytosis.</text>
</comment>
<dbReference type="SUPFAM" id="SSF52335">
    <property type="entry name" value="Methylglyoxal synthase-like"/>
    <property type="match status" value="1"/>
</dbReference>
<dbReference type="EC" id="2.1.2.3" evidence="6"/>
<evidence type="ECO:0000256" key="16">
    <source>
        <dbReference type="ARBA" id="ARBA00047515"/>
    </source>
</evidence>